<dbReference type="EMBL" id="BAFN01000001">
    <property type="protein sequence ID" value="GAN34373.1"/>
    <property type="molecule type" value="Genomic_DNA"/>
</dbReference>
<accession>A0ABQ0JZX9</accession>
<evidence type="ECO:0000313" key="1">
    <source>
        <dbReference type="EMBL" id="GAN34373.1"/>
    </source>
</evidence>
<sequence>MVLLDALCFIQPIQLNAIDQAFNLKVCTKMKTYEKSLQKRDNVL</sequence>
<keyword evidence="2" id="KW-1185">Reference proteome</keyword>
<comment type="caution">
    <text evidence="1">The sequence shown here is derived from an EMBL/GenBank/DDBJ whole genome shotgun (WGS) entry which is preliminary data.</text>
</comment>
<organism evidence="1 2">
    <name type="scientific">Candidatus Brocadia sinica JPN1</name>
    <dbReference type="NCBI Taxonomy" id="1197129"/>
    <lineage>
        <taxon>Bacteria</taxon>
        <taxon>Pseudomonadati</taxon>
        <taxon>Planctomycetota</taxon>
        <taxon>Candidatus Brocadiia</taxon>
        <taxon>Candidatus Brocadiales</taxon>
        <taxon>Candidatus Brocadiaceae</taxon>
        <taxon>Candidatus Brocadia</taxon>
    </lineage>
</organism>
<evidence type="ECO:0000313" key="2">
    <source>
        <dbReference type="Proteomes" id="UP000032309"/>
    </source>
</evidence>
<dbReference type="Proteomes" id="UP000032309">
    <property type="component" value="Unassembled WGS sequence"/>
</dbReference>
<proteinExistence type="predicted"/>
<gene>
    <name evidence="1" type="ORF">BROSI_A2909</name>
</gene>
<name>A0ABQ0JZX9_9BACT</name>
<protein>
    <submittedName>
        <fullName evidence="1">Multicopper oxidases</fullName>
    </submittedName>
</protein>
<reference evidence="2" key="1">
    <citation type="journal article" date="2015" name="Genome Announc.">
        <title>Draft Genome Sequence of an Anaerobic Ammonium-Oxidizing Bacterium, "Candidatus Brocadia sinica".</title>
        <authorList>
            <person name="Oshiki M."/>
            <person name="Shinyako-Hata K."/>
            <person name="Satoh H."/>
            <person name="Okabe S."/>
        </authorList>
    </citation>
    <scope>NUCLEOTIDE SEQUENCE [LARGE SCALE GENOMIC DNA]</scope>
    <source>
        <strain evidence="2">JPN1</strain>
    </source>
</reference>